<dbReference type="Pfam" id="PF19289">
    <property type="entry name" value="PmbA_TldD_3rd"/>
    <property type="match status" value="1"/>
</dbReference>
<organism evidence="3 4">
    <name type="scientific">Saccharothrix lopnurensis</name>
    <dbReference type="NCBI Taxonomy" id="1670621"/>
    <lineage>
        <taxon>Bacteria</taxon>
        <taxon>Bacillati</taxon>
        <taxon>Actinomycetota</taxon>
        <taxon>Actinomycetes</taxon>
        <taxon>Pseudonocardiales</taxon>
        <taxon>Pseudonocardiaceae</taxon>
        <taxon>Saccharothrix</taxon>
    </lineage>
</organism>
<dbReference type="InterPro" id="IPR036059">
    <property type="entry name" value="TldD/PmbA_sf"/>
</dbReference>
<evidence type="ECO:0000313" key="3">
    <source>
        <dbReference type="EMBL" id="MFC6092275.1"/>
    </source>
</evidence>
<dbReference type="PANTHER" id="PTHR43666:SF1">
    <property type="entry name" value="CONSERVED PROTEIN"/>
    <property type="match status" value="1"/>
</dbReference>
<proteinExistence type="predicted"/>
<evidence type="ECO:0000256" key="1">
    <source>
        <dbReference type="SAM" id="MobiDB-lite"/>
    </source>
</evidence>
<dbReference type="SUPFAM" id="SSF111283">
    <property type="entry name" value="Putative modulator of DNA gyrase, PmbA/TldD"/>
    <property type="match status" value="1"/>
</dbReference>
<keyword evidence="4" id="KW-1185">Reference proteome</keyword>
<reference evidence="4" key="1">
    <citation type="journal article" date="2019" name="Int. J. Syst. Evol. Microbiol.">
        <title>The Global Catalogue of Microorganisms (GCM) 10K type strain sequencing project: providing services to taxonomists for standard genome sequencing and annotation.</title>
        <authorList>
            <consortium name="The Broad Institute Genomics Platform"/>
            <consortium name="The Broad Institute Genome Sequencing Center for Infectious Disease"/>
            <person name="Wu L."/>
            <person name="Ma J."/>
        </authorList>
    </citation>
    <scope>NUCLEOTIDE SEQUENCE [LARGE SCALE GENOMIC DNA]</scope>
    <source>
        <strain evidence="4">CGMCC 4.7246</strain>
    </source>
</reference>
<dbReference type="EMBL" id="JBHSQO010000026">
    <property type="protein sequence ID" value="MFC6092275.1"/>
    <property type="molecule type" value="Genomic_DNA"/>
</dbReference>
<feature type="region of interest" description="Disordered" evidence="1">
    <location>
        <begin position="90"/>
        <end position="124"/>
    </location>
</feature>
<dbReference type="RefSeq" id="WP_380638566.1">
    <property type="nucleotide sequence ID" value="NZ_JBHSQO010000026.1"/>
</dbReference>
<dbReference type="InterPro" id="IPR045569">
    <property type="entry name" value="Metalloprtase-TldD/E_C"/>
</dbReference>
<protein>
    <submittedName>
        <fullName evidence="3">Metallopeptidase TldD-related protein</fullName>
    </submittedName>
</protein>
<feature type="domain" description="Metalloprotease TldD/E C-terminal" evidence="2">
    <location>
        <begin position="227"/>
        <end position="456"/>
    </location>
</feature>
<sequence>MSTHLPGAAQEIAERALALSRADHTTVVVDELASADLRWACNGVTLLSSNQDRSVTIVSVVGRGQHGAAGVVHRRGAGPDELAELAAVVDDADRRHPHARDATAPPPARRDGDRDLPPERAAPEVLDATIDGLSGAFRRGARDGLEHHGYASHRHTTTYLASSSGLRLRHAGAAGHLDAQLRSADGTMSSWAGTGTTDFGDVAVAGLDDELRRRLHADLPLIEVPAGRHDTVLSPACMADLMLHLYWSAEVERAAAGGSPLGASGRPRLGERLAPPGLSLRSDPHDPVLRCAPFTVARESGAAGSVFDNGVPLAPTRWIDDGMLRALPGSRRAAGAAGVPATGPVDNLILDGPAASAAGPDPAAGIERGLLVTSLWYIRDVDPSRLLVTGVSRDGVHVVEDGRVVGRAANLRFEESSLEVLARAVAVGPARRTVGREGGPSLPRTVMPSLRVPDFRWTATSDAV</sequence>
<dbReference type="Proteomes" id="UP001596220">
    <property type="component" value="Unassembled WGS sequence"/>
</dbReference>
<name>A0ABW1P9L4_9PSEU</name>
<accession>A0ABW1P9L4</accession>
<gene>
    <name evidence="3" type="ORF">ACFP3R_23640</name>
</gene>
<feature type="compositionally biased region" description="Basic and acidic residues" evidence="1">
    <location>
        <begin position="108"/>
        <end position="122"/>
    </location>
</feature>
<dbReference type="PANTHER" id="PTHR43666">
    <property type="entry name" value="TLDD PROTEIN"/>
    <property type="match status" value="1"/>
</dbReference>
<evidence type="ECO:0000259" key="2">
    <source>
        <dbReference type="Pfam" id="PF19289"/>
    </source>
</evidence>
<comment type="caution">
    <text evidence="3">The sequence shown here is derived from an EMBL/GenBank/DDBJ whole genome shotgun (WGS) entry which is preliminary data.</text>
</comment>
<evidence type="ECO:0000313" key="4">
    <source>
        <dbReference type="Proteomes" id="UP001596220"/>
    </source>
</evidence>